<comment type="caution">
    <text evidence="1">The sequence shown here is derived from an EMBL/GenBank/DDBJ whole genome shotgun (WGS) entry which is preliminary data.</text>
</comment>
<evidence type="ECO:0000313" key="2">
    <source>
        <dbReference type="Proteomes" id="UP001175271"/>
    </source>
</evidence>
<proteinExistence type="predicted"/>
<dbReference type="AlphaFoldDB" id="A0AA39IHP4"/>
<reference evidence="1" key="1">
    <citation type="submission" date="2023-06" db="EMBL/GenBank/DDBJ databases">
        <title>Genomic analysis of the entomopathogenic nematode Steinernema hermaphroditum.</title>
        <authorList>
            <person name="Schwarz E.M."/>
            <person name="Heppert J.K."/>
            <person name="Baniya A."/>
            <person name="Schwartz H.T."/>
            <person name="Tan C.-H."/>
            <person name="Antoshechkin I."/>
            <person name="Sternberg P.W."/>
            <person name="Goodrich-Blair H."/>
            <person name="Dillman A.R."/>
        </authorList>
    </citation>
    <scope>NUCLEOTIDE SEQUENCE</scope>
    <source>
        <strain evidence="1">PS9179</strain>
        <tissue evidence="1">Whole animal</tissue>
    </source>
</reference>
<protein>
    <submittedName>
        <fullName evidence="1">Uncharacterized protein</fullName>
    </submittedName>
</protein>
<keyword evidence="2" id="KW-1185">Reference proteome</keyword>
<sequence>MDSFFSGVIDNMLTYYNYFTLAVEIAHQLEEGLPIPLDPLDLLFQEGDIDPMDMNNNDEFFVDRNILVDVNNNGPVDI</sequence>
<evidence type="ECO:0000313" key="1">
    <source>
        <dbReference type="EMBL" id="KAK0423294.1"/>
    </source>
</evidence>
<accession>A0AA39IHP4</accession>
<dbReference type="EMBL" id="JAUCMV010000001">
    <property type="protein sequence ID" value="KAK0423294.1"/>
    <property type="molecule type" value="Genomic_DNA"/>
</dbReference>
<organism evidence="1 2">
    <name type="scientific">Steinernema hermaphroditum</name>
    <dbReference type="NCBI Taxonomy" id="289476"/>
    <lineage>
        <taxon>Eukaryota</taxon>
        <taxon>Metazoa</taxon>
        <taxon>Ecdysozoa</taxon>
        <taxon>Nematoda</taxon>
        <taxon>Chromadorea</taxon>
        <taxon>Rhabditida</taxon>
        <taxon>Tylenchina</taxon>
        <taxon>Panagrolaimomorpha</taxon>
        <taxon>Strongyloidoidea</taxon>
        <taxon>Steinernematidae</taxon>
        <taxon>Steinernema</taxon>
    </lineage>
</organism>
<dbReference type="Proteomes" id="UP001175271">
    <property type="component" value="Unassembled WGS sequence"/>
</dbReference>
<name>A0AA39IHP4_9BILA</name>
<gene>
    <name evidence="1" type="ORF">QR680_008068</name>
</gene>